<dbReference type="PANTHER" id="PTHR42774">
    <property type="entry name" value="PHOSPHOTRANSFERASE SYSTEM TRANSPORT PROTEIN"/>
    <property type="match status" value="1"/>
</dbReference>
<accession>A0A831WFC9</accession>
<dbReference type="InterPro" id="IPR052562">
    <property type="entry name" value="Ketohexokinase-related"/>
</dbReference>
<evidence type="ECO:0000259" key="3">
    <source>
        <dbReference type="Pfam" id="PF00294"/>
    </source>
</evidence>
<organism evidence="4">
    <name type="scientific">Thiolapillus brandeum</name>
    <dbReference type="NCBI Taxonomy" id="1076588"/>
    <lineage>
        <taxon>Bacteria</taxon>
        <taxon>Pseudomonadati</taxon>
        <taxon>Pseudomonadota</taxon>
        <taxon>Gammaproteobacteria</taxon>
        <taxon>Chromatiales</taxon>
        <taxon>Sedimenticolaceae</taxon>
        <taxon>Thiolapillus</taxon>
    </lineage>
</organism>
<comment type="caution">
    <text evidence="4">The sequence shown here is derived from an EMBL/GenBank/DDBJ whole genome shotgun (WGS) entry which is preliminary data.</text>
</comment>
<evidence type="ECO:0000313" key="4">
    <source>
        <dbReference type="EMBL" id="HEC06456.1"/>
    </source>
</evidence>
<dbReference type="InterPro" id="IPR029056">
    <property type="entry name" value="Ribokinase-like"/>
</dbReference>
<dbReference type="SUPFAM" id="SSF53613">
    <property type="entry name" value="Ribokinase-like"/>
    <property type="match status" value="1"/>
</dbReference>
<proteinExistence type="predicted"/>
<dbReference type="EMBL" id="DRLF01000224">
    <property type="protein sequence ID" value="HEC06456.1"/>
    <property type="molecule type" value="Genomic_DNA"/>
</dbReference>
<dbReference type="Pfam" id="PF00294">
    <property type="entry name" value="PfkB"/>
    <property type="match status" value="1"/>
</dbReference>
<sequence>MSSILAVGIATLDIVNTLASYPREDEEVRAQAQSRVRGGNATNTLVILSQLGHHCSWAGVLPREPDSQVVLDDLDRYRVDVTAVQRPVSGKLPTSYISLSADTGSRTIVHYRDLPEYDFDAFDALDLSRYDWLHFEGRNIGELGSMLEKARQAGIPCSLEVEKPREGIENLFDLPDVLLFSRAYVRQKGFQNAGKFLASRNWRQPVFLAWGAAGAWCRIPAGEIMHAPAPEVAVADSLGAGDVFNAGIIDALLRKSSPEESLHHAVRLAAVKCTRAGLVI</sequence>
<evidence type="ECO:0000256" key="1">
    <source>
        <dbReference type="ARBA" id="ARBA00022679"/>
    </source>
</evidence>
<dbReference type="PANTHER" id="PTHR42774:SF3">
    <property type="entry name" value="KETOHEXOKINASE"/>
    <property type="match status" value="1"/>
</dbReference>
<keyword evidence="1" id="KW-0808">Transferase</keyword>
<protein>
    <submittedName>
        <fullName evidence="4">Ketohexokinase</fullName>
    </submittedName>
</protein>
<dbReference type="GO" id="GO:0016301">
    <property type="term" value="F:kinase activity"/>
    <property type="evidence" value="ECO:0007669"/>
    <property type="project" value="UniProtKB-KW"/>
</dbReference>
<dbReference type="Proteomes" id="UP000886339">
    <property type="component" value="Unassembled WGS sequence"/>
</dbReference>
<gene>
    <name evidence="4" type="ORF">ENJ12_06375</name>
</gene>
<reference evidence="4" key="1">
    <citation type="journal article" date="2020" name="mSystems">
        <title>Genome- and Community-Level Interaction Insights into Carbon Utilization and Element Cycling Functions of Hydrothermarchaeota in Hydrothermal Sediment.</title>
        <authorList>
            <person name="Zhou Z."/>
            <person name="Liu Y."/>
            <person name="Xu W."/>
            <person name="Pan J."/>
            <person name="Luo Z.H."/>
            <person name="Li M."/>
        </authorList>
    </citation>
    <scope>NUCLEOTIDE SEQUENCE [LARGE SCALE GENOMIC DNA]</scope>
    <source>
        <strain evidence="4">HyVt-458</strain>
    </source>
</reference>
<feature type="domain" description="Carbohydrate kinase PfkB" evidence="3">
    <location>
        <begin position="1"/>
        <end position="278"/>
    </location>
</feature>
<dbReference type="InterPro" id="IPR002173">
    <property type="entry name" value="Carboh/pur_kinase_PfkB_CS"/>
</dbReference>
<name>A0A831WFC9_9GAMM</name>
<keyword evidence="2" id="KW-0418">Kinase</keyword>
<dbReference type="InterPro" id="IPR011611">
    <property type="entry name" value="PfkB_dom"/>
</dbReference>
<dbReference type="Gene3D" id="3.40.1190.20">
    <property type="match status" value="1"/>
</dbReference>
<dbReference type="PROSITE" id="PS00584">
    <property type="entry name" value="PFKB_KINASES_2"/>
    <property type="match status" value="1"/>
</dbReference>
<dbReference type="AlphaFoldDB" id="A0A831WFC9"/>
<evidence type="ECO:0000256" key="2">
    <source>
        <dbReference type="ARBA" id="ARBA00022777"/>
    </source>
</evidence>